<feature type="transmembrane region" description="Helical" evidence="7">
    <location>
        <begin position="64"/>
        <end position="87"/>
    </location>
</feature>
<evidence type="ECO:0000256" key="3">
    <source>
        <dbReference type="ARBA" id="ARBA00022475"/>
    </source>
</evidence>
<proteinExistence type="inferred from homology"/>
<reference evidence="9" key="1">
    <citation type="submission" date="2011-05" db="EMBL/GenBank/DDBJ databases">
        <title>Complete sequence of Desulfotomaculum kuznetsovii DSM 6115.</title>
        <authorList>
            <person name="Lucas S."/>
            <person name="Han J."/>
            <person name="Lapidus A."/>
            <person name="Cheng J.-F."/>
            <person name="Goodwin L."/>
            <person name="Pitluck S."/>
            <person name="Peters L."/>
            <person name="Mikhailova N."/>
            <person name="Lu M."/>
            <person name="Saunders E."/>
            <person name="Han C."/>
            <person name="Tapia R."/>
            <person name="Land M."/>
            <person name="Hauser L."/>
            <person name="Kyrpides N."/>
            <person name="Ivanova N."/>
            <person name="Pagani I."/>
            <person name="Nazina T."/>
            <person name="Ivanova A."/>
            <person name="Parshina S."/>
            <person name="Kuever J."/>
            <person name="Muyzer G."/>
            <person name="Plugge C."/>
            <person name="Stams A."/>
            <person name="Woyke T."/>
        </authorList>
    </citation>
    <scope>NUCLEOTIDE SEQUENCE [LARGE SCALE GENOMIC DNA]</scope>
    <source>
        <strain evidence="9">DSM 6115 / VKM B-1805 / 17</strain>
    </source>
</reference>
<evidence type="ECO:0000256" key="2">
    <source>
        <dbReference type="ARBA" id="ARBA00008806"/>
    </source>
</evidence>
<sequence>MLNKLARALRNRKAKAVFFLILLYILDAWLLGSPAVLLYDTHKGLACFKNPLYAAVAVPVSGHYGLWFIFNVVALILVGIIVFRLYIQYPELVEKIVPRKLSFINDPTCGTSRWMKPEEIPRTFDLGHGPGILLGSYGGQPVRYNGKGRLNRNVIIFGAPGCGKTFSEIIPNCLQAAVNEESIVVTDPKGEITRETLTFFQNRGYSVKVFNLVDMAHSDRWNPLDEVVTDIDAQMFTEVVIANTAVPGIKKMGGDPFWDRAEQNLLKALVLYVKHEYPPEKQTVYDLYHLLAGGDLDTLDMIFKGLKPNHPAKAPYNIYSQAGNTVKGGVIQGLGTRLQVFQNELVRKITEKSDIDLEAPGKELCAYYCIMSDTDTTFDFLASLFFSFLFIKLTRLGDRSGGKCPVNINFLLDEFCNIGAIPDFKKRIATMRSRGISCTIITQSLPQLRNRYPQDAWQEIISCCDTRLFLGINDIDTAKYLRDLMGTGTVEQRSIGRNTKDMLNANVSRSPKERPLMTLDEILRMDEKKAVLIVRGRHPLMIDKLGYPEHPLAGELVSREVSEYTPLWHRSPAGEIEIDWGGMERQTEIEMEVGTEIEAEQAGEYMAEGHNEAAAHVEGDKTAFSETGRDTVRQTEAFW</sequence>
<dbReference type="AlphaFoldDB" id="A0AAU8PFP7"/>
<keyword evidence="4 7" id="KW-0812">Transmembrane</keyword>
<dbReference type="SUPFAM" id="SSF52540">
    <property type="entry name" value="P-loop containing nucleoside triphosphate hydrolases"/>
    <property type="match status" value="1"/>
</dbReference>
<dbReference type="PANTHER" id="PTHR37937:SF1">
    <property type="entry name" value="CONJUGATIVE TRANSFER: DNA TRANSPORT"/>
    <property type="match status" value="1"/>
</dbReference>
<keyword evidence="9" id="KW-1185">Reference proteome</keyword>
<keyword evidence="6 7" id="KW-0472">Membrane</keyword>
<name>A0AAU8PFP7_DESK7</name>
<evidence type="ECO:0000256" key="5">
    <source>
        <dbReference type="ARBA" id="ARBA00022989"/>
    </source>
</evidence>
<comment type="subcellular location">
    <subcellularLocation>
        <location evidence="1">Cell membrane</location>
        <topology evidence="1">Multi-pass membrane protein</topology>
    </subcellularLocation>
</comment>
<gene>
    <name evidence="8" type="ordered locus">Desku_0895</name>
</gene>
<comment type="similarity">
    <text evidence="2">Belongs to the VirD4/TraG family.</text>
</comment>
<dbReference type="InterPro" id="IPR003688">
    <property type="entry name" value="TraG/VirD4"/>
</dbReference>
<feature type="transmembrane region" description="Helical" evidence="7">
    <location>
        <begin position="16"/>
        <end position="39"/>
    </location>
</feature>
<dbReference type="KEGG" id="dku:Desku_0895"/>
<evidence type="ECO:0000313" key="9">
    <source>
        <dbReference type="Proteomes" id="UP000009229"/>
    </source>
</evidence>
<evidence type="ECO:0000256" key="4">
    <source>
        <dbReference type="ARBA" id="ARBA00022692"/>
    </source>
</evidence>
<dbReference type="EMBL" id="CP002770">
    <property type="protein sequence ID" value="AEG14494.1"/>
    <property type="molecule type" value="Genomic_DNA"/>
</dbReference>
<keyword evidence="3" id="KW-1003">Cell membrane</keyword>
<dbReference type="NCBIfam" id="NF045973">
    <property type="entry name" value="conju_CD1115"/>
    <property type="match status" value="1"/>
</dbReference>
<dbReference type="CDD" id="cd01127">
    <property type="entry name" value="TrwB_TraG_TraD_VirD4"/>
    <property type="match status" value="1"/>
</dbReference>
<dbReference type="InterPro" id="IPR027417">
    <property type="entry name" value="P-loop_NTPase"/>
</dbReference>
<keyword evidence="5 7" id="KW-1133">Transmembrane helix</keyword>
<evidence type="ECO:0000256" key="1">
    <source>
        <dbReference type="ARBA" id="ARBA00004651"/>
    </source>
</evidence>
<dbReference type="GO" id="GO:0005886">
    <property type="term" value="C:plasma membrane"/>
    <property type="evidence" value="ECO:0007669"/>
    <property type="project" value="UniProtKB-SubCell"/>
</dbReference>
<organism evidence="8 9">
    <name type="scientific">Desulfofundulus kuznetsovii (strain DSM 6115 / VKM B-1805 / 17)</name>
    <name type="common">Desulfotomaculum kuznetsovii</name>
    <dbReference type="NCBI Taxonomy" id="760568"/>
    <lineage>
        <taxon>Bacteria</taxon>
        <taxon>Bacillati</taxon>
        <taxon>Bacillota</taxon>
        <taxon>Clostridia</taxon>
        <taxon>Eubacteriales</taxon>
        <taxon>Peptococcaceae</taxon>
        <taxon>Desulfofundulus</taxon>
    </lineage>
</organism>
<dbReference type="PANTHER" id="PTHR37937">
    <property type="entry name" value="CONJUGATIVE TRANSFER: DNA TRANSPORT"/>
    <property type="match status" value="1"/>
</dbReference>
<dbReference type="Proteomes" id="UP000009229">
    <property type="component" value="Chromosome"/>
</dbReference>
<protein>
    <submittedName>
        <fullName evidence="8">TRAG family protein</fullName>
    </submittedName>
</protein>
<accession>A0AAU8PFP7</accession>
<evidence type="ECO:0000256" key="6">
    <source>
        <dbReference type="ARBA" id="ARBA00023136"/>
    </source>
</evidence>
<evidence type="ECO:0000256" key="7">
    <source>
        <dbReference type="SAM" id="Phobius"/>
    </source>
</evidence>
<evidence type="ECO:0000313" key="8">
    <source>
        <dbReference type="EMBL" id="AEG14494.1"/>
    </source>
</evidence>
<dbReference type="InterPro" id="IPR051539">
    <property type="entry name" value="T4SS-coupling_protein"/>
</dbReference>
<dbReference type="Pfam" id="PF02534">
    <property type="entry name" value="T4SS-DNA_transf"/>
    <property type="match status" value="1"/>
</dbReference>
<dbReference type="RefSeq" id="WP_013822009.1">
    <property type="nucleotide sequence ID" value="NC_015573.1"/>
</dbReference>
<dbReference type="Gene3D" id="3.40.50.300">
    <property type="entry name" value="P-loop containing nucleotide triphosphate hydrolases"/>
    <property type="match status" value="2"/>
</dbReference>